<organism evidence="1 2">
    <name type="scientific">Hungatella hominis</name>
    <dbReference type="NCBI Taxonomy" id="2763050"/>
    <lineage>
        <taxon>Bacteria</taxon>
        <taxon>Bacillati</taxon>
        <taxon>Bacillota</taxon>
        <taxon>Clostridia</taxon>
        <taxon>Lachnospirales</taxon>
        <taxon>Lachnospiraceae</taxon>
        <taxon>Hungatella</taxon>
    </lineage>
</organism>
<proteinExistence type="predicted"/>
<reference evidence="1 2" key="1">
    <citation type="submission" date="2020-08" db="EMBL/GenBank/DDBJ databases">
        <title>Genome public.</title>
        <authorList>
            <person name="Liu C."/>
            <person name="Sun Q."/>
        </authorList>
    </citation>
    <scope>NUCLEOTIDE SEQUENCE [LARGE SCALE GENOMIC DNA]</scope>
    <source>
        <strain evidence="1 2">NSJ-66</strain>
    </source>
</reference>
<dbReference type="RefSeq" id="WP_187023807.1">
    <property type="nucleotide sequence ID" value="NZ_JACOPB010000015.1"/>
</dbReference>
<evidence type="ECO:0000313" key="2">
    <source>
        <dbReference type="Proteomes" id="UP000634672"/>
    </source>
</evidence>
<accession>A0ABR7HD83</accession>
<sequence>MSEIAYQNKDVTAKVMAETLKGKSLAAFGLPHLKIMDILPTNLPAIESNELRLDNLFLLSDGSLAIIDYESSFDRENFVKYLNYIARVIKRFAVRGELNQLKRVKMVVIYTADVECAEEIYDLEGLILLVESAYLVNRDSNEIYRRLKGKIEWGQRLTEEEMMELMILPLTVKGRTGKQEAIEKAVGLARNLPEKEEQLKVLAGILTFTDKVIDKMYAKRLKEEMQMTLVGQMLMDEGIQKGREEGREEGLRALIQDNIETGISREQILEKLQKRFQLSEAQAEEYYNRFSEES</sequence>
<gene>
    <name evidence="1" type="ORF">H8S75_24735</name>
</gene>
<protein>
    <recommendedName>
        <fullName evidence="3">Rpn family recombination-promoting nuclease/putative transposase</fullName>
    </recommendedName>
</protein>
<comment type="caution">
    <text evidence="1">The sequence shown here is derived from an EMBL/GenBank/DDBJ whole genome shotgun (WGS) entry which is preliminary data.</text>
</comment>
<evidence type="ECO:0008006" key="3">
    <source>
        <dbReference type="Google" id="ProtNLM"/>
    </source>
</evidence>
<evidence type="ECO:0000313" key="1">
    <source>
        <dbReference type="EMBL" id="MBC5711146.1"/>
    </source>
</evidence>
<name>A0ABR7HD83_9FIRM</name>
<keyword evidence="2" id="KW-1185">Reference proteome</keyword>
<dbReference type="Proteomes" id="UP000634672">
    <property type="component" value="Unassembled WGS sequence"/>
</dbReference>
<dbReference type="EMBL" id="JACOPB010000015">
    <property type="protein sequence ID" value="MBC5711146.1"/>
    <property type="molecule type" value="Genomic_DNA"/>
</dbReference>